<gene>
    <name evidence="1" type="ORF">BV22DRAFT_1027889</name>
</gene>
<proteinExistence type="predicted"/>
<dbReference type="Proteomes" id="UP000790709">
    <property type="component" value="Unassembled WGS sequence"/>
</dbReference>
<comment type="caution">
    <text evidence="1">The sequence shown here is derived from an EMBL/GenBank/DDBJ whole genome shotgun (WGS) entry which is preliminary data.</text>
</comment>
<protein>
    <submittedName>
        <fullName evidence="1">Uncharacterized protein</fullName>
    </submittedName>
</protein>
<reference evidence="1" key="1">
    <citation type="journal article" date="2021" name="New Phytol.">
        <title>Evolutionary innovations through gain and loss of genes in the ectomycorrhizal Boletales.</title>
        <authorList>
            <person name="Wu G."/>
            <person name="Miyauchi S."/>
            <person name="Morin E."/>
            <person name="Kuo A."/>
            <person name="Drula E."/>
            <person name="Varga T."/>
            <person name="Kohler A."/>
            <person name="Feng B."/>
            <person name="Cao Y."/>
            <person name="Lipzen A."/>
            <person name="Daum C."/>
            <person name="Hundley H."/>
            <person name="Pangilinan J."/>
            <person name="Johnson J."/>
            <person name="Barry K."/>
            <person name="LaButti K."/>
            <person name="Ng V."/>
            <person name="Ahrendt S."/>
            <person name="Min B."/>
            <person name="Choi I.G."/>
            <person name="Park H."/>
            <person name="Plett J.M."/>
            <person name="Magnuson J."/>
            <person name="Spatafora J.W."/>
            <person name="Nagy L.G."/>
            <person name="Henrissat B."/>
            <person name="Grigoriev I.V."/>
            <person name="Yang Z.L."/>
            <person name="Xu J."/>
            <person name="Martin F.M."/>
        </authorList>
    </citation>
    <scope>NUCLEOTIDE SEQUENCE</scope>
    <source>
        <strain evidence="1">KUC20120723A-06</strain>
    </source>
</reference>
<accession>A0ACB8BYU0</accession>
<organism evidence="1 2">
    <name type="scientific">Leucogyrophana mollusca</name>
    <dbReference type="NCBI Taxonomy" id="85980"/>
    <lineage>
        <taxon>Eukaryota</taxon>
        <taxon>Fungi</taxon>
        <taxon>Dikarya</taxon>
        <taxon>Basidiomycota</taxon>
        <taxon>Agaricomycotina</taxon>
        <taxon>Agaricomycetes</taxon>
        <taxon>Agaricomycetidae</taxon>
        <taxon>Boletales</taxon>
        <taxon>Boletales incertae sedis</taxon>
        <taxon>Leucogyrophana</taxon>
    </lineage>
</organism>
<name>A0ACB8BYU0_9AGAM</name>
<evidence type="ECO:0000313" key="1">
    <source>
        <dbReference type="EMBL" id="KAH7931131.1"/>
    </source>
</evidence>
<dbReference type="EMBL" id="MU266328">
    <property type="protein sequence ID" value="KAH7931131.1"/>
    <property type="molecule type" value="Genomic_DNA"/>
</dbReference>
<keyword evidence="2" id="KW-1185">Reference proteome</keyword>
<evidence type="ECO:0000313" key="2">
    <source>
        <dbReference type="Proteomes" id="UP000790709"/>
    </source>
</evidence>
<sequence>MGGKQHAHRLTEMLLTSLLGPQTMVGTLARMLSPLPKRKAVAYAREVRSGRACSLLSFDGCWSEGVEISNSCRLSRHVTSSRELI</sequence>